<dbReference type="OrthoDB" id="10456416at2759"/>
<dbReference type="RefSeq" id="XP_012198561.1">
    <property type="nucleotide sequence ID" value="XM_012343171.1"/>
</dbReference>
<dbReference type="VEuPathDB" id="FungiDB:SPRG_04768"/>
<accession>A0A067CWG2</accession>
<proteinExistence type="predicted"/>
<evidence type="ECO:0000313" key="2">
    <source>
        <dbReference type="Proteomes" id="UP000030745"/>
    </source>
</evidence>
<reference evidence="1 2" key="1">
    <citation type="journal article" date="2013" name="PLoS Genet.">
        <title>Distinctive expansion of potential virulence genes in the genome of the oomycete fish pathogen Saprolegnia parasitica.</title>
        <authorList>
            <person name="Jiang R.H."/>
            <person name="de Bruijn I."/>
            <person name="Haas B.J."/>
            <person name="Belmonte R."/>
            <person name="Lobach L."/>
            <person name="Christie J."/>
            <person name="van den Ackerveken G."/>
            <person name="Bottin A."/>
            <person name="Bulone V."/>
            <person name="Diaz-Moreno S.M."/>
            <person name="Dumas B."/>
            <person name="Fan L."/>
            <person name="Gaulin E."/>
            <person name="Govers F."/>
            <person name="Grenville-Briggs L.J."/>
            <person name="Horner N.R."/>
            <person name="Levin J.Z."/>
            <person name="Mammella M."/>
            <person name="Meijer H.J."/>
            <person name="Morris P."/>
            <person name="Nusbaum C."/>
            <person name="Oome S."/>
            <person name="Phillips A.J."/>
            <person name="van Rooyen D."/>
            <person name="Rzeszutek E."/>
            <person name="Saraiva M."/>
            <person name="Secombes C.J."/>
            <person name="Seidl M.F."/>
            <person name="Snel B."/>
            <person name="Stassen J.H."/>
            <person name="Sykes S."/>
            <person name="Tripathy S."/>
            <person name="van den Berg H."/>
            <person name="Vega-Arreguin J.C."/>
            <person name="Wawra S."/>
            <person name="Young S.K."/>
            <person name="Zeng Q."/>
            <person name="Dieguez-Uribeondo J."/>
            <person name="Russ C."/>
            <person name="Tyler B.M."/>
            <person name="van West P."/>
        </authorList>
    </citation>
    <scope>NUCLEOTIDE SEQUENCE [LARGE SCALE GENOMIC DNA]</scope>
    <source>
        <strain evidence="1 2">CBS 223.65</strain>
    </source>
</reference>
<organism evidence="1 2">
    <name type="scientific">Saprolegnia parasitica (strain CBS 223.65)</name>
    <dbReference type="NCBI Taxonomy" id="695850"/>
    <lineage>
        <taxon>Eukaryota</taxon>
        <taxon>Sar</taxon>
        <taxon>Stramenopiles</taxon>
        <taxon>Oomycota</taxon>
        <taxon>Saprolegniomycetes</taxon>
        <taxon>Saprolegniales</taxon>
        <taxon>Saprolegniaceae</taxon>
        <taxon>Saprolegnia</taxon>
    </lineage>
</organism>
<sequence length="187" mass="20015">MAQRARLASASVLDVDDILVAVVQYSASPKDVVALVRAMPLSVRTPVLAALLSLLTLPRGAKHWPQPHLNSTTIAEIDCISAAMPVFNSVCIDGVCCSTQWPASDDPAFRLPYCKFVVAHAAKMTMVVPAHREELCRMLARCTSLRRVRIPAEPDLLEAVTSLAHCVADLDLSPCSSAGSPLAMPVT</sequence>
<dbReference type="GeneID" id="24127196"/>
<dbReference type="EMBL" id="KK583200">
    <property type="protein sequence ID" value="KDO30866.1"/>
    <property type="molecule type" value="Genomic_DNA"/>
</dbReference>
<dbReference type="Proteomes" id="UP000030745">
    <property type="component" value="Unassembled WGS sequence"/>
</dbReference>
<evidence type="ECO:0000313" key="1">
    <source>
        <dbReference type="EMBL" id="KDO30866.1"/>
    </source>
</evidence>
<protein>
    <submittedName>
        <fullName evidence="1">Uncharacterized protein</fullName>
    </submittedName>
</protein>
<gene>
    <name evidence="1" type="ORF">SPRG_04768</name>
</gene>
<name>A0A067CWG2_SAPPC</name>
<dbReference type="AlphaFoldDB" id="A0A067CWG2"/>
<dbReference type="KEGG" id="spar:SPRG_04768"/>
<keyword evidence="2" id="KW-1185">Reference proteome</keyword>